<dbReference type="RefSeq" id="WP_369343981.1">
    <property type="nucleotide sequence ID" value="NZ_CP129674.1"/>
</dbReference>
<dbReference type="PANTHER" id="PTHR23513">
    <property type="entry name" value="INTEGRAL MEMBRANE EFFLUX PROTEIN-RELATED"/>
    <property type="match status" value="1"/>
</dbReference>
<evidence type="ECO:0000256" key="3">
    <source>
        <dbReference type="ARBA" id="ARBA00022692"/>
    </source>
</evidence>
<keyword evidence="4 6" id="KW-1133">Transmembrane helix</keyword>
<evidence type="ECO:0000256" key="5">
    <source>
        <dbReference type="ARBA" id="ARBA00023136"/>
    </source>
</evidence>
<feature type="transmembrane region" description="Helical" evidence="6">
    <location>
        <begin position="17"/>
        <end position="42"/>
    </location>
</feature>
<feature type="transmembrane region" description="Helical" evidence="6">
    <location>
        <begin position="80"/>
        <end position="102"/>
    </location>
</feature>
<evidence type="ECO:0000256" key="4">
    <source>
        <dbReference type="ARBA" id="ARBA00022989"/>
    </source>
</evidence>
<dbReference type="PROSITE" id="PS50850">
    <property type="entry name" value="MFS"/>
    <property type="match status" value="1"/>
</dbReference>
<feature type="transmembrane region" description="Helical" evidence="6">
    <location>
        <begin position="149"/>
        <end position="169"/>
    </location>
</feature>
<sequence>MTSPSTDFSGIWRKNSYLFLFSQFITGITSMIVQYAIIWYLTQKSGSATILSIATILAMLPMVLVSPFIGTFVDRWNKKALLIVPDMVAAAVAIMLCIVGTINETFPLWLIFGSLLIRSIAQAFQMPTVQSILPTMVPPEEITKVNGQLGMVQSGTLIISPALGALLYAAVPINYLLLVDVLGAMFSFGSLMFVHIVSNSVEPESKAHPWADMVYGLKRIGTAPGMWSILAMAAISTLTFMPAASLYPLMTLGYFKGTVFQAGVVEVLWSAGSLAGGALIGIFGKWKNRLPLIIAGQLVLGVAFMACSILPVSMPGFVLFVGFNFIAGLATAFPSTLSMTLIQQSYPAGELGRIFGVCLSITGVAGPIGLLFVGPLGDAIGVQWVFAISGLGAVLCGLFIIAVPSARLYDKRLRDRIDRGEIPGVSLTSELTPKEL</sequence>
<dbReference type="Pfam" id="PF07690">
    <property type="entry name" value="MFS_1"/>
    <property type="match status" value="1"/>
</dbReference>
<accession>A0AB39U633</accession>
<feature type="transmembrane region" description="Helical" evidence="6">
    <location>
        <begin position="290"/>
        <end position="311"/>
    </location>
</feature>
<feature type="transmembrane region" description="Helical" evidence="6">
    <location>
        <begin position="227"/>
        <end position="247"/>
    </location>
</feature>
<evidence type="ECO:0000256" key="2">
    <source>
        <dbReference type="ARBA" id="ARBA00022475"/>
    </source>
</evidence>
<dbReference type="AlphaFoldDB" id="A0AB39U633"/>
<feature type="domain" description="Major facilitator superfamily (MFS) profile" evidence="7">
    <location>
        <begin position="176"/>
        <end position="436"/>
    </location>
</feature>
<evidence type="ECO:0000256" key="1">
    <source>
        <dbReference type="ARBA" id="ARBA00004651"/>
    </source>
</evidence>
<dbReference type="SUPFAM" id="SSF103473">
    <property type="entry name" value="MFS general substrate transporter"/>
    <property type="match status" value="1"/>
</dbReference>
<evidence type="ECO:0000256" key="6">
    <source>
        <dbReference type="SAM" id="Phobius"/>
    </source>
</evidence>
<organism evidence="8">
    <name type="scientific">Bifidobacterium aquikefiricola</name>
    <dbReference type="NCBI Taxonomy" id="3059038"/>
    <lineage>
        <taxon>Bacteria</taxon>
        <taxon>Bacillati</taxon>
        <taxon>Actinomycetota</taxon>
        <taxon>Actinomycetes</taxon>
        <taxon>Bifidobacteriales</taxon>
        <taxon>Bifidobacteriaceae</taxon>
        <taxon>Bifidobacterium</taxon>
    </lineage>
</organism>
<name>A0AB39U633_9BIFI</name>
<reference evidence="8" key="1">
    <citation type="submission" date="2023-07" db="EMBL/GenBank/DDBJ databases">
        <title>Bifidobacterium aquikefiriaerophilum sp. nov. and Bifidobacterium eccum sp. nov., isolated from water kefir.</title>
        <authorList>
            <person name="Breselge S."/>
            <person name="Bellassi P."/>
            <person name="Barcenilla C."/>
            <person name="Alvarez-Ordonez A."/>
            <person name="Morelli L."/>
            <person name="Cotter P.D."/>
        </authorList>
    </citation>
    <scope>NUCLEOTIDE SEQUENCE</scope>
    <source>
        <strain evidence="8">WK041_4_12</strain>
    </source>
</reference>
<keyword evidence="5 6" id="KW-0472">Membrane</keyword>
<dbReference type="Gene3D" id="1.20.1250.20">
    <property type="entry name" value="MFS general substrate transporter like domains"/>
    <property type="match status" value="2"/>
</dbReference>
<proteinExistence type="predicted"/>
<dbReference type="InterPro" id="IPR011701">
    <property type="entry name" value="MFS"/>
</dbReference>
<dbReference type="InterPro" id="IPR020846">
    <property type="entry name" value="MFS_dom"/>
</dbReference>
<feature type="transmembrane region" description="Helical" evidence="6">
    <location>
        <begin position="354"/>
        <end position="372"/>
    </location>
</feature>
<gene>
    <name evidence="8" type="ORF">QN215_09055</name>
</gene>
<keyword evidence="2" id="KW-1003">Cell membrane</keyword>
<dbReference type="EMBL" id="CP129674">
    <property type="protein sequence ID" value="XDS44393.1"/>
    <property type="molecule type" value="Genomic_DNA"/>
</dbReference>
<feature type="transmembrane region" description="Helical" evidence="6">
    <location>
        <begin position="259"/>
        <end position="283"/>
    </location>
</feature>
<feature type="transmembrane region" description="Helical" evidence="6">
    <location>
        <begin position="384"/>
        <end position="409"/>
    </location>
</feature>
<protein>
    <submittedName>
        <fullName evidence="8">MFS transporter</fullName>
    </submittedName>
</protein>
<dbReference type="InterPro" id="IPR036259">
    <property type="entry name" value="MFS_trans_sf"/>
</dbReference>
<evidence type="ECO:0000313" key="8">
    <source>
        <dbReference type="EMBL" id="XDS44393.1"/>
    </source>
</evidence>
<keyword evidence="3 6" id="KW-0812">Transmembrane</keyword>
<evidence type="ECO:0000259" key="7">
    <source>
        <dbReference type="PROSITE" id="PS50850"/>
    </source>
</evidence>
<dbReference type="PANTHER" id="PTHR23513:SF18">
    <property type="entry name" value="INTEGRAL MEMBRANE PROTEIN"/>
    <property type="match status" value="1"/>
</dbReference>
<feature type="transmembrane region" description="Helical" evidence="6">
    <location>
        <begin position="317"/>
        <end position="342"/>
    </location>
</feature>
<dbReference type="GO" id="GO:0005886">
    <property type="term" value="C:plasma membrane"/>
    <property type="evidence" value="ECO:0007669"/>
    <property type="project" value="UniProtKB-SubCell"/>
</dbReference>
<comment type="subcellular location">
    <subcellularLocation>
        <location evidence="1">Cell membrane</location>
        <topology evidence="1">Multi-pass membrane protein</topology>
    </subcellularLocation>
</comment>
<feature type="transmembrane region" description="Helical" evidence="6">
    <location>
        <begin position="48"/>
        <end position="73"/>
    </location>
</feature>
<dbReference type="KEGG" id="baqk:QN215_09055"/>
<dbReference type="GO" id="GO:0022857">
    <property type="term" value="F:transmembrane transporter activity"/>
    <property type="evidence" value="ECO:0007669"/>
    <property type="project" value="InterPro"/>
</dbReference>
<dbReference type="CDD" id="cd06173">
    <property type="entry name" value="MFS_MefA_like"/>
    <property type="match status" value="1"/>
</dbReference>